<dbReference type="GO" id="GO:0007200">
    <property type="term" value="P:phospholipase C-activating G protein-coupled receptor signaling pathway"/>
    <property type="evidence" value="ECO:0007669"/>
    <property type="project" value="TreeGrafter"/>
</dbReference>
<keyword evidence="6 9" id="KW-0675">Receptor</keyword>
<evidence type="ECO:0000256" key="1">
    <source>
        <dbReference type="ARBA" id="ARBA00004141"/>
    </source>
</evidence>
<keyword evidence="13" id="KW-1185">Reference proteome</keyword>
<accession>H3A2U6</accession>
<reference evidence="13" key="1">
    <citation type="submission" date="2011-08" db="EMBL/GenBank/DDBJ databases">
        <title>The draft genome of Latimeria chalumnae.</title>
        <authorList>
            <person name="Di Palma F."/>
            <person name="Alfoldi J."/>
            <person name="Johnson J."/>
            <person name="Berlin A."/>
            <person name="Gnerre S."/>
            <person name="Jaffe D."/>
            <person name="MacCallum I."/>
            <person name="Young S."/>
            <person name="Walker B.J."/>
            <person name="Lander E."/>
            <person name="Lindblad-Toh K."/>
        </authorList>
    </citation>
    <scope>NUCLEOTIDE SEQUENCE [LARGE SCALE GENOMIC DNA]</scope>
    <source>
        <strain evidence="13">Wild caught</strain>
    </source>
</reference>
<feature type="transmembrane region" description="Helical" evidence="10">
    <location>
        <begin position="51"/>
        <end position="70"/>
    </location>
</feature>
<evidence type="ECO:0000256" key="8">
    <source>
        <dbReference type="ARBA" id="ARBA00023224"/>
    </source>
</evidence>
<dbReference type="Pfam" id="PF00001">
    <property type="entry name" value="7tm_1"/>
    <property type="match status" value="1"/>
</dbReference>
<feature type="transmembrane region" description="Helical" evidence="10">
    <location>
        <begin position="131"/>
        <end position="152"/>
    </location>
</feature>
<comment type="subcellular location">
    <subcellularLocation>
        <location evidence="1">Membrane</location>
        <topology evidence="1">Multi-pass membrane protein</topology>
    </subcellularLocation>
</comment>
<dbReference type="eggNOG" id="ENOG502QUWB">
    <property type="taxonomic scope" value="Eukaryota"/>
</dbReference>
<keyword evidence="2 9" id="KW-0812">Transmembrane</keyword>
<evidence type="ECO:0000256" key="7">
    <source>
        <dbReference type="ARBA" id="ARBA00023180"/>
    </source>
</evidence>
<dbReference type="PRINTS" id="PR00237">
    <property type="entry name" value="GPCRRHODOPSN"/>
</dbReference>
<dbReference type="GeneTree" id="ENSGT01050000244840"/>
<feature type="transmembrane region" description="Helical" evidence="10">
    <location>
        <begin position="20"/>
        <end position="39"/>
    </location>
</feature>
<keyword evidence="8 9" id="KW-0807">Transducer</keyword>
<dbReference type="InterPro" id="IPR017452">
    <property type="entry name" value="GPCR_Rhodpsn_7TM"/>
</dbReference>
<dbReference type="HOGENOM" id="CLU_009579_8_2_1"/>
<evidence type="ECO:0000256" key="2">
    <source>
        <dbReference type="ARBA" id="ARBA00022692"/>
    </source>
</evidence>
<feature type="transmembrane region" description="Helical" evidence="10">
    <location>
        <begin position="182"/>
        <end position="215"/>
    </location>
</feature>
<evidence type="ECO:0000256" key="10">
    <source>
        <dbReference type="SAM" id="Phobius"/>
    </source>
</evidence>
<protein>
    <recommendedName>
        <fullName evidence="11">G-protein coupled receptors family 1 profile domain-containing protein</fullName>
    </recommendedName>
</protein>
<name>H3A2U6_LATCH</name>
<dbReference type="GO" id="GO:0005886">
    <property type="term" value="C:plasma membrane"/>
    <property type="evidence" value="ECO:0007669"/>
    <property type="project" value="UniProtKB-SubCell"/>
</dbReference>
<reference evidence="12" key="2">
    <citation type="submission" date="2025-08" db="UniProtKB">
        <authorList>
            <consortium name="Ensembl"/>
        </authorList>
    </citation>
    <scope>IDENTIFICATION</scope>
</reference>
<proteinExistence type="inferred from homology"/>
<reference evidence="12" key="3">
    <citation type="submission" date="2025-09" db="UniProtKB">
        <authorList>
            <consortium name="Ensembl"/>
        </authorList>
    </citation>
    <scope>IDENTIFICATION</scope>
</reference>
<feature type="transmembrane region" description="Helical" evidence="10">
    <location>
        <begin position="90"/>
        <end position="111"/>
    </location>
</feature>
<keyword evidence="4 9" id="KW-0297">G-protein coupled receptor</keyword>
<evidence type="ECO:0000256" key="6">
    <source>
        <dbReference type="ARBA" id="ARBA00023170"/>
    </source>
</evidence>
<dbReference type="PRINTS" id="PR01157">
    <property type="entry name" value="P2YPURNOCPTR"/>
</dbReference>
<dbReference type="SUPFAM" id="SSF81321">
    <property type="entry name" value="Family A G protein-coupled receptor-like"/>
    <property type="match status" value="1"/>
</dbReference>
<dbReference type="PANTHER" id="PTHR24232">
    <property type="entry name" value="G-PROTEIN COUPLED RECEPTOR"/>
    <property type="match status" value="1"/>
</dbReference>
<dbReference type="InterPro" id="IPR000276">
    <property type="entry name" value="GPCR_Rhodpsn"/>
</dbReference>
<dbReference type="PROSITE" id="PS00237">
    <property type="entry name" value="G_PROTEIN_RECEP_F1_1"/>
    <property type="match status" value="1"/>
</dbReference>
<dbReference type="GO" id="GO:0035025">
    <property type="term" value="P:positive regulation of Rho protein signal transduction"/>
    <property type="evidence" value="ECO:0007669"/>
    <property type="project" value="TreeGrafter"/>
</dbReference>
<dbReference type="GO" id="GO:0004930">
    <property type="term" value="F:G protein-coupled receptor activity"/>
    <property type="evidence" value="ECO:0007669"/>
    <property type="project" value="UniProtKB-KW"/>
</dbReference>
<dbReference type="PROSITE" id="PS50262">
    <property type="entry name" value="G_PROTEIN_RECEP_F1_2"/>
    <property type="match status" value="1"/>
</dbReference>
<dbReference type="EMBL" id="AFYH01081320">
    <property type="status" value="NOT_ANNOTATED_CDS"/>
    <property type="molecule type" value="Genomic_DNA"/>
</dbReference>
<dbReference type="OMA" id="VLPKEMF"/>
<comment type="similarity">
    <text evidence="9">Belongs to the G-protein coupled receptor 1 family.</text>
</comment>
<keyword evidence="7" id="KW-0325">Glycoprotein</keyword>
<evidence type="ECO:0000256" key="5">
    <source>
        <dbReference type="ARBA" id="ARBA00023136"/>
    </source>
</evidence>
<evidence type="ECO:0000259" key="11">
    <source>
        <dbReference type="PROSITE" id="PS50262"/>
    </source>
</evidence>
<evidence type="ECO:0000313" key="12">
    <source>
        <dbReference type="Ensembl" id="ENSLACP00000003967.1"/>
    </source>
</evidence>
<feature type="domain" description="G-protein coupled receptors family 1 profile" evidence="11">
    <location>
        <begin position="32"/>
        <end position="284"/>
    </location>
</feature>
<evidence type="ECO:0000256" key="9">
    <source>
        <dbReference type="RuleBase" id="RU000688"/>
    </source>
</evidence>
<evidence type="ECO:0000256" key="4">
    <source>
        <dbReference type="ARBA" id="ARBA00023040"/>
    </source>
</evidence>
<dbReference type="AlphaFoldDB" id="H3A2U6"/>
<dbReference type="Proteomes" id="UP000008672">
    <property type="component" value="Unassembled WGS sequence"/>
</dbReference>
<sequence length="316" mass="36796">MDPGTIKMLTSKNLQTILPIIYSFIFIVSIPLNSISFWFLCRHARPRTPTIIYVTNLAITDLLYSMMLPFQVVYHMNGNNWVFKDAFCRLITVLFYSNMHCSILTMMSISVERYLGIVHPLHTKHLRTVKAAVLTCIFIWLFVLLVHTPLMYTDLTYKVKELEIVTCFDVLPKNMFQKKAYFYVYFGSQILLFFIVPLLVMGTCYGFVILTLISSSVRQFKHIKMQTVYLIILVLTTFLVCYLPNAILMVLHAAYSNKGKSFYIEYKLTLALNSLNCCFDPFVYYFASKEFRKTIQKKLCKCRSDTFTEQSSTMLS</sequence>
<keyword evidence="3 10" id="KW-1133">Transmembrane helix</keyword>
<feature type="transmembrane region" description="Helical" evidence="10">
    <location>
        <begin position="268"/>
        <end position="287"/>
    </location>
</feature>
<dbReference type="PANTHER" id="PTHR24232:SF82">
    <property type="entry name" value="P2Y PURINOCEPTOR 8-LIKE"/>
    <property type="match status" value="1"/>
</dbReference>
<organism evidence="12 13">
    <name type="scientific">Latimeria chalumnae</name>
    <name type="common">Coelacanth</name>
    <dbReference type="NCBI Taxonomy" id="7897"/>
    <lineage>
        <taxon>Eukaryota</taxon>
        <taxon>Metazoa</taxon>
        <taxon>Chordata</taxon>
        <taxon>Craniata</taxon>
        <taxon>Vertebrata</taxon>
        <taxon>Euteleostomi</taxon>
        <taxon>Coelacanthiformes</taxon>
        <taxon>Coelacanthidae</taxon>
        <taxon>Latimeria</taxon>
    </lineage>
</organism>
<evidence type="ECO:0000313" key="13">
    <source>
        <dbReference type="Proteomes" id="UP000008672"/>
    </source>
</evidence>
<dbReference type="Gene3D" id="1.20.1070.10">
    <property type="entry name" value="Rhodopsin 7-helix transmembrane proteins"/>
    <property type="match status" value="1"/>
</dbReference>
<dbReference type="Ensembl" id="ENSLACT00000004003.1">
    <property type="protein sequence ID" value="ENSLACP00000003967.1"/>
    <property type="gene ID" value="ENSLACG00000003532.1"/>
</dbReference>
<dbReference type="Bgee" id="ENSLACG00000003532">
    <property type="expression patterns" value="Expressed in pelvic fin"/>
</dbReference>
<keyword evidence="5 10" id="KW-0472">Membrane</keyword>
<feature type="transmembrane region" description="Helical" evidence="10">
    <location>
        <begin position="227"/>
        <end position="248"/>
    </location>
</feature>
<evidence type="ECO:0000256" key="3">
    <source>
        <dbReference type="ARBA" id="ARBA00022989"/>
    </source>
</evidence>
<dbReference type="InParanoid" id="H3A2U6"/>